<organism evidence="2 3">
    <name type="scientific">Stylosanthes scabra</name>
    <dbReference type="NCBI Taxonomy" id="79078"/>
    <lineage>
        <taxon>Eukaryota</taxon>
        <taxon>Viridiplantae</taxon>
        <taxon>Streptophyta</taxon>
        <taxon>Embryophyta</taxon>
        <taxon>Tracheophyta</taxon>
        <taxon>Spermatophyta</taxon>
        <taxon>Magnoliopsida</taxon>
        <taxon>eudicotyledons</taxon>
        <taxon>Gunneridae</taxon>
        <taxon>Pentapetalae</taxon>
        <taxon>rosids</taxon>
        <taxon>fabids</taxon>
        <taxon>Fabales</taxon>
        <taxon>Fabaceae</taxon>
        <taxon>Papilionoideae</taxon>
        <taxon>50 kb inversion clade</taxon>
        <taxon>dalbergioids sensu lato</taxon>
        <taxon>Dalbergieae</taxon>
        <taxon>Pterocarpus clade</taxon>
        <taxon>Stylosanthes</taxon>
    </lineage>
</organism>
<sequence length="161" mass="17844">MNNMFPEVSIAVDAVARRKNNGNELPIYGQVINKIWLIRVVPVDKKNFIFVYLSVFMSCITMVARTASTILSALASGDVNPSMGPPHSPSLMGLLLMGHKLSKRILLERDIRTLIRHVSFPSPTDVGLYIPPLNRAQRPRHSSLAHQSRTGSDTICNNPGR</sequence>
<dbReference type="Proteomes" id="UP001341840">
    <property type="component" value="Unassembled WGS sequence"/>
</dbReference>
<evidence type="ECO:0000256" key="1">
    <source>
        <dbReference type="SAM" id="MobiDB-lite"/>
    </source>
</evidence>
<accession>A0ABU6VEY0</accession>
<evidence type="ECO:0000313" key="2">
    <source>
        <dbReference type="EMBL" id="MED6171744.1"/>
    </source>
</evidence>
<feature type="compositionally biased region" description="Polar residues" evidence="1">
    <location>
        <begin position="144"/>
        <end position="161"/>
    </location>
</feature>
<gene>
    <name evidence="2" type="ORF">PIB30_043623</name>
</gene>
<evidence type="ECO:0000313" key="3">
    <source>
        <dbReference type="Proteomes" id="UP001341840"/>
    </source>
</evidence>
<dbReference type="EMBL" id="JASCZI010151290">
    <property type="protein sequence ID" value="MED6171744.1"/>
    <property type="molecule type" value="Genomic_DNA"/>
</dbReference>
<comment type="caution">
    <text evidence="2">The sequence shown here is derived from an EMBL/GenBank/DDBJ whole genome shotgun (WGS) entry which is preliminary data.</text>
</comment>
<keyword evidence="3" id="KW-1185">Reference proteome</keyword>
<feature type="region of interest" description="Disordered" evidence="1">
    <location>
        <begin position="139"/>
        <end position="161"/>
    </location>
</feature>
<name>A0ABU6VEY0_9FABA</name>
<proteinExistence type="predicted"/>
<reference evidence="2 3" key="1">
    <citation type="journal article" date="2023" name="Plants (Basel)">
        <title>Bridging the Gap: Combining Genomics and Transcriptomics Approaches to Understand Stylosanthes scabra, an Orphan Legume from the Brazilian Caatinga.</title>
        <authorList>
            <person name="Ferreira-Neto J.R.C."/>
            <person name="da Silva M.D."/>
            <person name="Binneck E."/>
            <person name="de Melo N.F."/>
            <person name="da Silva R.H."/>
            <person name="de Melo A.L.T.M."/>
            <person name="Pandolfi V."/>
            <person name="Bustamante F.O."/>
            <person name="Brasileiro-Vidal A.C."/>
            <person name="Benko-Iseppon A.M."/>
        </authorList>
    </citation>
    <scope>NUCLEOTIDE SEQUENCE [LARGE SCALE GENOMIC DNA]</scope>
    <source>
        <tissue evidence="2">Leaves</tissue>
    </source>
</reference>
<protein>
    <submittedName>
        <fullName evidence="2">Uncharacterized protein</fullName>
    </submittedName>
</protein>